<feature type="domain" description="AB hydrolase-1" evidence="1">
    <location>
        <begin position="33"/>
        <end position="261"/>
    </location>
</feature>
<name>A0A934MNS6_9BACL</name>
<gene>
    <name evidence="2" type="ORF">JFN88_08440</name>
</gene>
<protein>
    <submittedName>
        <fullName evidence="2">Alpha/beta fold hydrolase</fullName>
    </submittedName>
</protein>
<sequence>MRKTTLTDQYIILKNGFRLAYYDSGQEADNKATVILLHGYCGSSAYWTDLLPQLKEHARVIIPDLRGHGASEAQNGQVYEMDNFAGDILELLDALELKKTALVGHSLGGYITLAAVNRYPERINGFALIHSTALPDSEEAKQNRDKAVQTIRQGGIPAFADGLVPKLFAPKHLESMPEQVDLARRIGHGTSAQGAAATALGMKARPDRTPLVRHATVPVLLVAGAEDQVIPAESTFQGAEGNAGVQTHLLEGAGHMGMLEAASGLAEVLQKFIALI</sequence>
<dbReference type="EMBL" id="JAELUP010000024">
    <property type="protein sequence ID" value="MBJ6361331.1"/>
    <property type="molecule type" value="Genomic_DNA"/>
</dbReference>
<dbReference type="Proteomes" id="UP000640274">
    <property type="component" value="Unassembled WGS sequence"/>
</dbReference>
<dbReference type="RefSeq" id="WP_199018879.1">
    <property type="nucleotide sequence ID" value="NZ_JAELUP010000024.1"/>
</dbReference>
<organism evidence="2 3">
    <name type="scientific">Paenibacillus roseus</name>
    <dbReference type="NCBI Taxonomy" id="2798579"/>
    <lineage>
        <taxon>Bacteria</taxon>
        <taxon>Bacillati</taxon>
        <taxon>Bacillota</taxon>
        <taxon>Bacilli</taxon>
        <taxon>Bacillales</taxon>
        <taxon>Paenibacillaceae</taxon>
        <taxon>Paenibacillus</taxon>
    </lineage>
</organism>
<dbReference type="AlphaFoldDB" id="A0A934MNS6"/>
<keyword evidence="3" id="KW-1185">Reference proteome</keyword>
<evidence type="ECO:0000313" key="3">
    <source>
        <dbReference type="Proteomes" id="UP000640274"/>
    </source>
</evidence>
<dbReference type="InterPro" id="IPR029058">
    <property type="entry name" value="AB_hydrolase_fold"/>
</dbReference>
<keyword evidence="2" id="KW-0378">Hydrolase</keyword>
<dbReference type="SUPFAM" id="SSF53474">
    <property type="entry name" value="alpha/beta-Hydrolases"/>
    <property type="match status" value="1"/>
</dbReference>
<dbReference type="InterPro" id="IPR050266">
    <property type="entry name" value="AB_hydrolase_sf"/>
</dbReference>
<evidence type="ECO:0000259" key="1">
    <source>
        <dbReference type="Pfam" id="PF00561"/>
    </source>
</evidence>
<dbReference type="PRINTS" id="PR00111">
    <property type="entry name" value="ABHYDROLASE"/>
</dbReference>
<comment type="caution">
    <text evidence="2">The sequence shown here is derived from an EMBL/GenBank/DDBJ whole genome shotgun (WGS) entry which is preliminary data.</text>
</comment>
<dbReference type="Gene3D" id="3.40.50.1820">
    <property type="entry name" value="alpha/beta hydrolase"/>
    <property type="match status" value="1"/>
</dbReference>
<dbReference type="PANTHER" id="PTHR43798:SF33">
    <property type="entry name" value="HYDROLASE, PUTATIVE (AFU_ORTHOLOGUE AFUA_2G14860)-RELATED"/>
    <property type="match status" value="1"/>
</dbReference>
<dbReference type="GO" id="GO:0016020">
    <property type="term" value="C:membrane"/>
    <property type="evidence" value="ECO:0007669"/>
    <property type="project" value="TreeGrafter"/>
</dbReference>
<evidence type="ECO:0000313" key="2">
    <source>
        <dbReference type="EMBL" id="MBJ6361331.1"/>
    </source>
</evidence>
<dbReference type="GO" id="GO:0016787">
    <property type="term" value="F:hydrolase activity"/>
    <property type="evidence" value="ECO:0007669"/>
    <property type="project" value="UniProtKB-KW"/>
</dbReference>
<proteinExistence type="predicted"/>
<dbReference type="Pfam" id="PF00561">
    <property type="entry name" value="Abhydrolase_1"/>
    <property type="match status" value="1"/>
</dbReference>
<reference evidence="2" key="1">
    <citation type="submission" date="2020-12" db="EMBL/GenBank/DDBJ databases">
        <authorList>
            <person name="Huq M.A."/>
        </authorList>
    </citation>
    <scope>NUCLEOTIDE SEQUENCE</scope>
    <source>
        <strain evidence="2">MAHUQ-46</strain>
    </source>
</reference>
<accession>A0A934MNS6</accession>
<dbReference type="PANTHER" id="PTHR43798">
    <property type="entry name" value="MONOACYLGLYCEROL LIPASE"/>
    <property type="match status" value="1"/>
</dbReference>
<dbReference type="InterPro" id="IPR000073">
    <property type="entry name" value="AB_hydrolase_1"/>
</dbReference>